<dbReference type="Proteomes" id="UP001208570">
    <property type="component" value="Unassembled WGS sequence"/>
</dbReference>
<organism evidence="1 2">
    <name type="scientific">Paralvinella palmiformis</name>
    <dbReference type="NCBI Taxonomy" id="53620"/>
    <lineage>
        <taxon>Eukaryota</taxon>
        <taxon>Metazoa</taxon>
        <taxon>Spiralia</taxon>
        <taxon>Lophotrochozoa</taxon>
        <taxon>Annelida</taxon>
        <taxon>Polychaeta</taxon>
        <taxon>Sedentaria</taxon>
        <taxon>Canalipalpata</taxon>
        <taxon>Terebellida</taxon>
        <taxon>Terebelliformia</taxon>
        <taxon>Alvinellidae</taxon>
        <taxon>Paralvinella</taxon>
    </lineage>
</organism>
<dbReference type="AlphaFoldDB" id="A0AAD9IS96"/>
<name>A0AAD9IS96_9ANNE</name>
<dbReference type="EMBL" id="JAODUP010001682">
    <property type="protein sequence ID" value="KAK2139638.1"/>
    <property type="molecule type" value="Genomic_DNA"/>
</dbReference>
<gene>
    <name evidence="1" type="ORF">LSH36_1680g00039</name>
</gene>
<evidence type="ECO:0000313" key="2">
    <source>
        <dbReference type="Proteomes" id="UP001208570"/>
    </source>
</evidence>
<proteinExistence type="predicted"/>
<sequence length="94" mass="10372">MKPENLTHKSYNELCGDCEYSATIQSKILRDVFEKELNLPSVQSKLMLKDNTLNFDNAYKEAVAEELAAKCSIECNASSSGGKTILPVLTRLTG</sequence>
<keyword evidence="2" id="KW-1185">Reference proteome</keyword>
<comment type="caution">
    <text evidence="1">The sequence shown here is derived from an EMBL/GenBank/DDBJ whole genome shotgun (WGS) entry which is preliminary data.</text>
</comment>
<evidence type="ECO:0000313" key="1">
    <source>
        <dbReference type="EMBL" id="KAK2139638.1"/>
    </source>
</evidence>
<reference evidence="1" key="1">
    <citation type="journal article" date="2023" name="Mol. Biol. Evol.">
        <title>Third-Generation Sequencing Reveals the Adaptive Role of the Epigenome in Three Deep-Sea Polychaetes.</title>
        <authorList>
            <person name="Perez M."/>
            <person name="Aroh O."/>
            <person name="Sun Y."/>
            <person name="Lan Y."/>
            <person name="Juniper S.K."/>
            <person name="Young C.R."/>
            <person name="Angers B."/>
            <person name="Qian P.Y."/>
        </authorList>
    </citation>
    <scope>NUCLEOTIDE SEQUENCE</scope>
    <source>
        <strain evidence="1">P08H-3</strain>
    </source>
</reference>
<accession>A0AAD9IS96</accession>
<protein>
    <submittedName>
        <fullName evidence="1">Uncharacterized protein</fullName>
    </submittedName>
</protein>